<name>A0ABU1VMC4_9GAMM</name>
<dbReference type="Proteomes" id="UP001267878">
    <property type="component" value="Unassembled WGS sequence"/>
</dbReference>
<dbReference type="RefSeq" id="WP_310052663.1">
    <property type="nucleotide sequence ID" value="NZ_JAVDVW010000001.1"/>
</dbReference>
<accession>A0ABU1VMC4</accession>
<gene>
    <name evidence="2" type="ORF">J2X04_000984</name>
</gene>
<feature type="compositionally biased region" description="Basic and acidic residues" evidence="1">
    <location>
        <begin position="25"/>
        <end position="34"/>
    </location>
</feature>
<evidence type="ECO:0000313" key="3">
    <source>
        <dbReference type="Proteomes" id="UP001267878"/>
    </source>
</evidence>
<dbReference type="EMBL" id="JAVDVW010000001">
    <property type="protein sequence ID" value="MDR7098637.1"/>
    <property type="molecule type" value="Genomic_DNA"/>
</dbReference>
<comment type="caution">
    <text evidence="2">The sequence shown here is derived from an EMBL/GenBank/DDBJ whole genome shotgun (WGS) entry which is preliminary data.</text>
</comment>
<evidence type="ECO:0000313" key="2">
    <source>
        <dbReference type="EMBL" id="MDR7098637.1"/>
    </source>
</evidence>
<evidence type="ECO:0000256" key="1">
    <source>
        <dbReference type="SAM" id="MobiDB-lite"/>
    </source>
</evidence>
<sequence length="50" mass="5550">MASHDELPRQVLPIPERNSAAPTADDAKEPDAKNHLIPPEDFVRMAMAKQ</sequence>
<reference evidence="2 3" key="1">
    <citation type="submission" date="2023-07" db="EMBL/GenBank/DDBJ databases">
        <title>Sorghum-associated microbial communities from plants grown in Nebraska, USA.</title>
        <authorList>
            <person name="Schachtman D."/>
        </authorList>
    </citation>
    <scope>NUCLEOTIDE SEQUENCE [LARGE SCALE GENOMIC DNA]</scope>
    <source>
        <strain evidence="2 3">BE187</strain>
    </source>
</reference>
<keyword evidence="3" id="KW-1185">Reference proteome</keyword>
<feature type="region of interest" description="Disordered" evidence="1">
    <location>
        <begin position="1"/>
        <end position="39"/>
    </location>
</feature>
<organism evidence="2 3">
    <name type="scientific">Agrilutibacter niabensis</name>
    <dbReference type="NCBI Taxonomy" id="380628"/>
    <lineage>
        <taxon>Bacteria</taxon>
        <taxon>Pseudomonadati</taxon>
        <taxon>Pseudomonadota</taxon>
        <taxon>Gammaproteobacteria</taxon>
        <taxon>Lysobacterales</taxon>
        <taxon>Lysobacteraceae</taxon>
        <taxon>Agrilutibacter</taxon>
    </lineage>
</organism>
<proteinExistence type="predicted"/>
<protein>
    <submittedName>
        <fullName evidence="2">Uncharacterized protein</fullName>
    </submittedName>
</protein>